<evidence type="ECO:0000313" key="1">
    <source>
        <dbReference type="EMBL" id="MFB9886695.1"/>
    </source>
</evidence>
<name>A0ABV5ZCZ3_9GAMM</name>
<reference evidence="1 2" key="1">
    <citation type="submission" date="2024-09" db="EMBL/GenBank/DDBJ databases">
        <authorList>
            <person name="Sun Q."/>
            <person name="Mori K."/>
        </authorList>
    </citation>
    <scope>NUCLEOTIDE SEQUENCE [LARGE SCALE GENOMIC DNA]</scope>
    <source>
        <strain evidence="1 2">ATCC 51285</strain>
    </source>
</reference>
<gene>
    <name evidence="1" type="ORF">ACFFLH_09755</name>
</gene>
<proteinExistence type="predicted"/>
<dbReference type="Pfam" id="PF06980">
    <property type="entry name" value="DUF1302"/>
    <property type="match status" value="1"/>
</dbReference>
<evidence type="ECO:0000313" key="2">
    <source>
        <dbReference type="Proteomes" id="UP001589628"/>
    </source>
</evidence>
<keyword evidence="2" id="KW-1185">Reference proteome</keyword>
<sequence length="655" mass="70008">MATKITRLSAGTPSFSPRPLALAVAGITAVLTAGQTQAIEFNLGEVQGTFNSNISVGASWRTENADPYLISKANGGTGPGAGNDDDGNLNFHKGETFSKIIKGVHDLDLRYNNIGGFVRAKYWYDFELKDGPRSHGHTGNGYAKDKSLDDAKFDDFSKFSGFEFLDAFVYGNFDLGGRPLDARLGRQVVSWGEGTFLQGGINTVNPVDANTFRRPGAEVKEGLLPVNMLYGNLGLTSNLSAEAFYQLEFSPTVVDGCGTYFSDNDYGAEGCNGIRVYNGSTVISGNPILNPAYGTLGQGDEAYFKSNFVVKRDSNGVREADDHGQYGLGLRYFAEELNGTEFGLFYTNLHSRVPVVSAVKTTSNPATTAFSTPLNTIINLPTSFGGFGGLSNFQAALAGGNSTARSLYGLHTLDQASKSTYFTEYTEDIQTLGLSFNTTVGEVALSGEISHKRDVPMQVNGTALLTAIATLGNSGHAALDQRVQSTPYGGIIKGYDQFDVTQAQVTAVKTFDRVLGASQLAVAGEVGMIHVHGLDESPNAIKYGRSSAFGYTPGDNDGFVTQNSWGYAVRASLSYPDAVAGINLTPTISFKHDVEGVSPQPGGVFNEGSKSLGLSIGADYLNKYNANLSWNHFFDGKYNTLKDRDFVSASFGMTF</sequence>
<dbReference type="InterPro" id="IPR010727">
    <property type="entry name" value="DUF1302"/>
</dbReference>
<dbReference type="EMBL" id="JBHLZN010000003">
    <property type="protein sequence ID" value="MFB9886695.1"/>
    <property type="molecule type" value="Genomic_DNA"/>
</dbReference>
<dbReference type="Proteomes" id="UP001589628">
    <property type="component" value="Unassembled WGS sequence"/>
</dbReference>
<comment type="caution">
    <text evidence="1">The sequence shown here is derived from an EMBL/GenBank/DDBJ whole genome shotgun (WGS) entry which is preliminary data.</text>
</comment>
<dbReference type="RefSeq" id="WP_027312444.1">
    <property type="nucleotide sequence ID" value="NZ_JAUESS010000001.1"/>
</dbReference>
<accession>A0ABV5ZCZ3</accession>
<protein>
    <submittedName>
        <fullName evidence="1">DUF1302 domain-containing protein</fullName>
    </submittedName>
</protein>
<organism evidence="1 2">
    <name type="scientific">Balneatrix alpica</name>
    <dbReference type="NCBI Taxonomy" id="75684"/>
    <lineage>
        <taxon>Bacteria</taxon>
        <taxon>Pseudomonadati</taxon>
        <taxon>Pseudomonadota</taxon>
        <taxon>Gammaproteobacteria</taxon>
        <taxon>Oceanospirillales</taxon>
        <taxon>Balneatrichaceae</taxon>
        <taxon>Balneatrix</taxon>
    </lineage>
</organism>